<evidence type="ECO:0000256" key="4">
    <source>
        <dbReference type="ARBA" id="ARBA00025742"/>
    </source>
</evidence>
<evidence type="ECO:0000313" key="6">
    <source>
        <dbReference type="EMBL" id="MBA8847299.1"/>
    </source>
</evidence>
<dbReference type="InterPro" id="IPR029052">
    <property type="entry name" value="Metallo-depent_PP-like"/>
</dbReference>
<evidence type="ECO:0000256" key="2">
    <source>
        <dbReference type="ARBA" id="ARBA00022801"/>
    </source>
</evidence>
<proteinExistence type="inferred from homology"/>
<keyword evidence="1" id="KW-0479">Metal-binding</keyword>
<evidence type="ECO:0000256" key="1">
    <source>
        <dbReference type="ARBA" id="ARBA00022723"/>
    </source>
</evidence>
<protein>
    <submittedName>
        <fullName evidence="6">3',5'-cyclic AMP phosphodiesterase CpdA</fullName>
    </submittedName>
</protein>
<dbReference type="InterPro" id="IPR050884">
    <property type="entry name" value="CNP_phosphodiesterase-III"/>
</dbReference>
<dbReference type="AlphaFoldDB" id="A0A839E3P7"/>
<sequence>MIQMGQHPPASRVIAHLSDTHLLGEGRPLYGRVPVQDRLRVALERLEASPVEPDAIVFTGDLTDIGEPDAYRRLRDDVEPVVRRMGAQLVWVMGNHDDRAAYSSLLFDEEPSEKPQDRVHDIGGLRIISLDTTVPGYHHGELDPAQLEWLRAVLAEPAPLGSILALHHPPIPTPLEVMAVLELHRQDELADVVRGSDIRGILGGHLHYSTHSTFAGIPVHVASATCYTLDLGADASRLLSGVDGGQSFDLVHVYEDVVVSSTVPLASHPEATGFSSDYRPMIEGMPADVRLEQLSSKSSHLNLNEAASSGS</sequence>
<gene>
    <name evidence="6" type="ORF">FHX53_000884</name>
</gene>
<keyword evidence="2" id="KW-0378">Hydrolase</keyword>
<dbReference type="SUPFAM" id="SSF56300">
    <property type="entry name" value="Metallo-dependent phosphatases"/>
    <property type="match status" value="1"/>
</dbReference>
<evidence type="ECO:0000256" key="3">
    <source>
        <dbReference type="ARBA" id="ARBA00023004"/>
    </source>
</evidence>
<dbReference type="GO" id="GO:0004112">
    <property type="term" value="F:cyclic-nucleotide phosphodiesterase activity"/>
    <property type="evidence" value="ECO:0007669"/>
    <property type="project" value="InterPro"/>
</dbReference>
<dbReference type="Pfam" id="PF00149">
    <property type="entry name" value="Metallophos"/>
    <property type="match status" value="1"/>
</dbReference>
<keyword evidence="7" id="KW-1185">Reference proteome</keyword>
<dbReference type="GO" id="GO:0046872">
    <property type="term" value="F:metal ion binding"/>
    <property type="evidence" value="ECO:0007669"/>
    <property type="project" value="UniProtKB-KW"/>
</dbReference>
<dbReference type="Proteomes" id="UP000585905">
    <property type="component" value="Unassembled WGS sequence"/>
</dbReference>
<dbReference type="PANTHER" id="PTHR42988">
    <property type="entry name" value="PHOSPHOHYDROLASE"/>
    <property type="match status" value="1"/>
</dbReference>
<dbReference type="InterPro" id="IPR004843">
    <property type="entry name" value="Calcineurin-like_PHP"/>
</dbReference>
<comment type="caution">
    <text evidence="6">The sequence shown here is derived from an EMBL/GenBank/DDBJ whole genome shotgun (WGS) entry which is preliminary data.</text>
</comment>
<dbReference type="PANTHER" id="PTHR42988:SF2">
    <property type="entry name" value="CYCLIC NUCLEOTIDE PHOSPHODIESTERASE CBUA0032-RELATED"/>
    <property type="match status" value="1"/>
</dbReference>
<evidence type="ECO:0000313" key="7">
    <source>
        <dbReference type="Proteomes" id="UP000585905"/>
    </source>
</evidence>
<dbReference type="InterPro" id="IPR026575">
    <property type="entry name" value="GpdQ/CpdA-like"/>
</dbReference>
<comment type="similarity">
    <text evidence="4">Belongs to the cyclic nucleotide phosphodiesterase class-III family.</text>
</comment>
<reference evidence="6 7" key="1">
    <citation type="submission" date="2020-07" db="EMBL/GenBank/DDBJ databases">
        <title>Sequencing the genomes of 1000 actinobacteria strains.</title>
        <authorList>
            <person name="Klenk H.-P."/>
        </authorList>
    </citation>
    <scope>NUCLEOTIDE SEQUENCE [LARGE SCALE GENOMIC DNA]</scope>
    <source>
        <strain evidence="6 7">DSM 19663</strain>
    </source>
</reference>
<dbReference type="CDD" id="cd07402">
    <property type="entry name" value="MPP_GpdQ"/>
    <property type="match status" value="1"/>
</dbReference>
<evidence type="ECO:0000259" key="5">
    <source>
        <dbReference type="Pfam" id="PF00149"/>
    </source>
</evidence>
<accession>A0A839E3P7</accession>
<dbReference type="Gene3D" id="3.60.21.10">
    <property type="match status" value="1"/>
</dbReference>
<dbReference type="EMBL" id="JACGWX010000002">
    <property type="protein sequence ID" value="MBA8847299.1"/>
    <property type="molecule type" value="Genomic_DNA"/>
</dbReference>
<organism evidence="6 7">
    <name type="scientific">Microcella alkalica</name>
    <dbReference type="NCBI Taxonomy" id="355930"/>
    <lineage>
        <taxon>Bacteria</taxon>
        <taxon>Bacillati</taxon>
        <taxon>Actinomycetota</taxon>
        <taxon>Actinomycetes</taxon>
        <taxon>Micrococcales</taxon>
        <taxon>Microbacteriaceae</taxon>
        <taxon>Microcella</taxon>
    </lineage>
</organism>
<feature type="domain" description="Calcineurin-like phosphoesterase" evidence="5">
    <location>
        <begin position="14"/>
        <end position="208"/>
    </location>
</feature>
<keyword evidence="3" id="KW-0408">Iron</keyword>
<name>A0A839E3P7_9MICO</name>